<protein>
    <recommendedName>
        <fullName evidence="7">Nuclear pore complex protein Nup205</fullName>
    </recommendedName>
</protein>
<accession>A0ABP0TZU3</accession>
<dbReference type="EMBL" id="OZ019909">
    <property type="protein sequence ID" value="CAK9208785.1"/>
    <property type="molecule type" value="Genomic_DNA"/>
</dbReference>
<evidence type="ECO:0008006" key="7">
    <source>
        <dbReference type="Google" id="ProtNLM"/>
    </source>
</evidence>
<dbReference type="InterPro" id="IPR021827">
    <property type="entry name" value="Nup186/Nup192/Nup205"/>
</dbReference>
<reference evidence="5" key="1">
    <citation type="submission" date="2024-02" db="EMBL/GenBank/DDBJ databases">
        <authorList>
            <consortium name="ELIXIR-Norway"/>
            <consortium name="Elixir Norway"/>
        </authorList>
    </citation>
    <scope>NUCLEOTIDE SEQUENCE</scope>
</reference>
<keyword evidence="3" id="KW-0813">Transport</keyword>
<evidence type="ECO:0000256" key="4">
    <source>
        <dbReference type="ARBA" id="ARBA00023242"/>
    </source>
</evidence>
<dbReference type="PANTHER" id="PTHR31344:SF0">
    <property type="entry name" value="NUCLEAR PORE COMPLEX PROTEIN NUP205"/>
    <property type="match status" value="1"/>
</dbReference>
<sequence length="1917" mass="217025">MVSYRRLLATVEAAVLVGAKPEPQHRADLSHALHVSFPSFESFLKYPAPKAEDRAQVVSREVRLPNAPPTTLDDQDAQIALKLSDDYNLNEIDCVGLLVSAHQEWSLLGREPLEILRLAAGLWFTERRALITSLQLLLRAVVLDEELDPNLVADVQNYVEKLLDSGLRSRLISLIKELNREEPAGLGGPGVEPYVMDSRGVLVQRRNVIQKERLSICHCLVLTCLIVRINPQEANDLYSLLKDCSMDETLPYDAVKLQITYTIMFSLSNSLMSDALGGTQEMGSVLAYNAGFRQEFQQLVMDESDLNVIAEGFTGVIRLVWAVYIMLTKSVSEVTSAGALFADDASAQSCLNRACEHNVFEFLTTQVLKTATYQNDDEELVFMYNAYLHKLLTSFLSQPVGRNKIKELKDSAMVALDTYTVEAKDLANGDGKAQVQNMDAAQGKPFISLLRLIGEVYQREPELIIDNEDLWNFVRFAGEDHTSYWTLVAFLNMLTSLASSEEGAKRVYQLLQNKMIRTLGWQTLFNSLVVYEQRFRQCLQTAGAFLPPFQEGDARALEAYLKVLMRVMEMGNEMERSQWFPDIGPLFKLLSYENVPPYLKGALRNAIATFVPISPAMKDKVWSLLEQYDLPVVATPLLSNGSMQPLPSQVYDMTFELNEVEARQEEYPSTLSYLKLLNVLIAQESHTTDKGSRYIGIFRFVRDQVFAPHTQRAYADPVEKWELVAAALRHFQMMLSLYQLTEDDIRSSADHLLPPENSLPGGIAAAGRAAGGLARMPIIELMKDLMNGKVIFRNIMSILMLGVNTVMEQRTSQLYGPALEDAISLCLQILLSAFSKDSLFAEYWRPIYQPIDVILSHDIRQIVALLEFVRYDPLPQIQRYSVQIMKILSLRMPHLVSVIIEAGAASSLIEDYAACLETRADELQAPESPDDDIGSLILQLLLANLDQPSPNVTHLLLRFDVDQPVERTVLQPKRHFSCLRVILDQLDTLTRPEVNASLHELGFQLMYELCVDPVTCGPMVELLWGEKYEFFSKHLDTFVCEPLPKRSVNLPMRVSSLQQRAWLLKLVALELHVGDMDIILHRDSCRHLLNRLFLREPLGWETTGMPSNLMPPRLTMTPSDTSLHKIKVLELLEILQFQLPESHNDLSQSLHALKDDLKVDEILGNSATVEHGGVYHLSERGDRLIDLSAFRDLLWQEYKRLEVQFNLLVNGQKQAELREAVQQLLRWAWKRNRNLEEQAAQLHMLVGWSQLVEVAISRRFHFIGSSSHLLFEVMDAVLTATISPDCSLRMAFSLSQVALTTMAKLQEWSIASPGKGESTDDVTYLDLLSTVRMSNSACHTILSKLVASILRHESSESLRRRQYATLLSYLHYCRGMVNRDLPLSVMRALLVEGRDGEEDTEIEKLDRDLADLAQGNFSILKRDATALVDLVVKDATYGSEVGKAMAHYVLDGLLAVDNHLVFLSQLQSRGLLHSCLADISTNSYQAILLPSTESLRQLYTLESELALLLRVCFHNRKRGAQMLYAMGALRHLSSCRAVDAHLTDDVNWEQVRVGIGIPNQQDRQHQLVAPVLRLVLCFTSLVDTTESADMGRDEVALEIVDFMRSHQGLLDRILRDDAAGVQLADLEELQLATAIASKVWPMEESSDFGYTQALFNLSYIYFCPNNESRSRFVQHIQEAERNLEMSSATRENVRKMELLVTSVRGNLIAHLYTLVTKYNLRLHISKPDIGDLMAMGSYTLGRQRQPTLKLVADLLQQASLDLESALEEKLLLLAKLQDVNELSRHEVDEIIKAYGRHEHTDPGDSIRKRRYVAMVEMCSAAGSRECQVTSLLFIIEHSLEIFYLHFERLTKSESRQGGFEVRIESEWGRKEDLQLLHQKLLPVFERLDSVNQERAGRSTKHLQRLLHSLKSRMLIDF</sequence>
<comment type="subcellular location">
    <subcellularLocation>
        <location evidence="1">Nucleus</location>
    </subcellularLocation>
</comment>
<name>A0ABP0TZU3_9BRYO</name>
<dbReference type="Pfam" id="PF11894">
    <property type="entry name" value="Nup192"/>
    <property type="match status" value="1"/>
</dbReference>
<comment type="similarity">
    <text evidence="2">Belongs to the NUP186/NUP192/NUP205 family.</text>
</comment>
<keyword evidence="4" id="KW-0539">Nucleus</keyword>
<evidence type="ECO:0000256" key="1">
    <source>
        <dbReference type="ARBA" id="ARBA00004123"/>
    </source>
</evidence>
<gene>
    <name evidence="5" type="ORF">CSSPTR1EN2_LOCUS9357</name>
</gene>
<evidence type="ECO:0000256" key="3">
    <source>
        <dbReference type="ARBA" id="ARBA00022448"/>
    </source>
</evidence>
<keyword evidence="6" id="KW-1185">Reference proteome</keyword>
<evidence type="ECO:0000256" key="2">
    <source>
        <dbReference type="ARBA" id="ARBA00005892"/>
    </source>
</evidence>
<evidence type="ECO:0000313" key="5">
    <source>
        <dbReference type="EMBL" id="CAK9208785.1"/>
    </source>
</evidence>
<proteinExistence type="inferred from homology"/>
<evidence type="ECO:0000313" key="6">
    <source>
        <dbReference type="Proteomes" id="UP001497512"/>
    </source>
</evidence>
<dbReference type="PANTHER" id="PTHR31344">
    <property type="entry name" value="NUCLEAR PORE COMPLEX PROTEIN NUP205"/>
    <property type="match status" value="1"/>
</dbReference>
<organism evidence="5 6">
    <name type="scientific">Sphagnum troendelagicum</name>
    <dbReference type="NCBI Taxonomy" id="128251"/>
    <lineage>
        <taxon>Eukaryota</taxon>
        <taxon>Viridiplantae</taxon>
        <taxon>Streptophyta</taxon>
        <taxon>Embryophyta</taxon>
        <taxon>Bryophyta</taxon>
        <taxon>Sphagnophytina</taxon>
        <taxon>Sphagnopsida</taxon>
        <taxon>Sphagnales</taxon>
        <taxon>Sphagnaceae</taxon>
        <taxon>Sphagnum</taxon>
    </lineage>
</organism>
<dbReference type="Proteomes" id="UP001497512">
    <property type="component" value="Chromosome 17"/>
</dbReference>